<feature type="domain" description="Glycosyl transferase family 3" evidence="4">
    <location>
        <begin position="74"/>
        <end position="328"/>
    </location>
</feature>
<feature type="binding site" evidence="3">
    <location>
        <begin position="91"/>
        <end position="94"/>
    </location>
    <ligand>
        <name>5-phospho-alpha-D-ribose 1-diphosphate</name>
        <dbReference type="ChEBI" id="CHEBI:58017"/>
    </ligand>
</feature>
<keyword evidence="3" id="KW-0057">Aromatic amino acid biosynthesis</keyword>
<accession>A0ABZ2YBB4</accession>
<dbReference type="GO" id="GO:0004048">
    <property type="term" value="F:anthranilate phosphoribosyltransferase activity"/>
    <property type="evidence" value="ECO:0007669"/>
    <property type="project" value="UniProtKB-EC"/>
</dbReference>
<evidence type="ECO:0000313" key="7">
    <source>
        <dbReference type="Proteomes" id="UP001461341"/>
    </source>
</evidence>
<evidence type="ECO:0000256" key="3">
    <source>
        <dbReference type="HAMAP-Rule" id="MF_00211"/>
    </source>
</evidence>
<name>A0ABZ2YBB4_9BACT</name>
<dbReference type="RefSeq" id="WP_369018273.1">
    <property type="nucleotide sequence ID" value="NZ_CP121689.1"/>
</dbReference>
<keyword evidence="3" id="KW-0028">Amino-acid biosynthesis</keyword>
<comment type="caution">
    <text evidence="3">Lacks conserved residue(s) required for the propagation of feature annotation.</text>
</comment>
<feature type="binding site" evidence="3">
    <location>
        <begin position="84"/>
        <end position="85"/>
    </location>
    <ligand>
        <name>5-phospho-alpha-D-ribose 1-diphosphate</name>
        <dbReference type="ChEBI" id="CHEBI:58017"/>
    </ligand>
</feature>
<comment type="catalytic activity">
    <reaction evidence="3">
        <text>N-(5-phospho-beta-D-ribosyl)anthranilate + diphosphate = 5-phospho-alpha-D-ribose 1-diphosphate + anthranilate</text>
        <dbReference type="Rhea" id="RHEA:11768"/>
        <dbReference type="ChEBI" id="CHEBI:16567"/>
        <dbReference type="ChEBI" id="CHEBI:18277"/>
        <dbReference type="ChEBI" id="CHEBI:33019"/>
        <dbReference type="ChEBI" id="CHEBI:58017"/>
        <dbReference type="EC" id="2.4.2.18"/>
    </reaction>
</comment>
<reference evidence="6 7" key="1">
    <citation type="submission" date="2023-03" db="EMBL/GenBank/DDBJ databases">
        <title>Novel Species.</title>
        <authorList>
            <person name="Ma S."/>
        </authorList>
    </citation>
    <scope>NUCLEOTIDE SEQUENCE [LARGE SCALE GENOMIC DNA]</scope>
    <source>
        <strain evidence="6 7">B11</strain>
    </source>
</reference>
<feature type="binding site" evidence="3">
    <location>
        <position position="227"/>
    </location>
    <ligand>
        <name>Mg(2+)</name>
        <dbReference type="ChEBI" id="CHEBI:18420"/>
        <label>1</label>
    </ligand>
</feature>
<organism evidence="6 7">
    <name type="scientific">Thermatribacter velox</name>
    <dbReference type="NCBI Taxonomy" id="3039681"/>
    <lineage>
        <taxon>Bacteria</taxon>
        <taxon>Pseudomonadati</taxon>
        <taxon>Atribacterota</taxon>
        <taxon>Atribacteria</taxon>
        <taxon>Atribacterales</taxon>
        <taxon>Thermatribacteraceae</taxon>
        <taxon>Thermatribacter</taxon>
    </lineage>
</organism>
<dbReference type="EC" id="2.4.2.18" evidence="3"/>
<dbReference type="EMBL" id="CP121689">
    <property type="protein sequence ID" value="WZL76117.1"/>
    <property type="molecule type" value="Genomic_DNA"/>
</dbReference>
<dbReference type="Gene3D" id="1.20.970.10">
    <property type="entry name" value="Transferase, Pyrimidine Nucleoside Phosphorylase, Chain C"/>
    <property type="match status" value="1"/>
</dbReference>
<keyword evidence="2 3" id="KW-0808">Transferase</keyword>
<dbReference type="InterPro" id="IPR036320">
    <property type="entry name" value="Glycosyl_Trfase_fam3_N_dom_sf"/>
</dbReference>
<keyword evidence="1 3" id="KW-0328">Glycosyltransferase</keyword>
<feature type="binding site" evidence="3">
    <location>
        <position position="226"/>
    </location>
    <ligand>
        <name>Mg(2+)</name>
        <dbReference type="ChEBI" id="CHEBI:18420"/>
        <label>2</label>
    </ligand>
</feature>
<feature type="binding site" evidence="3">
    <location>
        <begin position="109"/>
        <end position="117"/>
    </location>
    <ligand>
        <name>5-phospho-alpha-D-ribose 1-diphosphate</name>
        <dbReference type="ChEBI" id="CHEBI:58017"/>
    </ligand>
</feature>
<keyword evidence="7" id="KW-1185">Reference proteome</keyword>
<proteinExistence type="inferred from homology"/>
<keyword evidence="3" id="KW-0822">Tryptophan biosynthesis</keyword>
<evidence type="ECO:0000256" key="2">
    <source>
        <dbReference type="ARBA" id="ARBA00022679"/>
    </source>
</evidence>
<dbReference type="Pfam" id="PF02885">
    <property type="entry name" value="Glycos_trans_3N"/>
    <property type="match status" value="1"/>
</dbReference>
<dbReference type="InterPro" id="IPR005940">
    <property type="entry name" value="Anthranilate_Pribosyl_Tfrase"/>
</dbReference>
<feature type="domain" description="Glycosyl transferase family 3 N-terminal" evidence="5">
    <location>
        <begin position="5"/>
        <end position="66"/>
    </location>
</feature>
<dbReference type="Proteomes" id="UP001461341">
    <property type="component" value="Chromosome"/>
</dbReference>
<dbReference type="NCBIfam" id="TIGR01245">
    <property type="entry name" value="trpD"/>
    <property type="match status" value="1"/>
</dbReference>
<keyword evidence="3" id="KW-0479">Metal-binding</keyword>
<comment type="similarity">
    <text evidence="3">Belongs to the anthranilate phosphoribosyltransferase family.</text>
</comment>
<protein>
    <recommendedName>
        <fullName evidence="3">Anthranilate phosphoribosyltransferase</fullName>
        <ecNumber evidence="3">2.4.2.18</ecNumber>
    </recommendedName>
</protein>
<feature type="binding site" evidence="3">
    <location>
        <position position="227"/>
    </location>
    <ligand>
        <name>Mg(2+)</name>
        <dbReference type="ChEBI" id="CHEBI:18420"/>
        <label>2</label>
    </ligand>
</feature>
<dbReference type="PANTHER" id="PTHR43285:SF2">
    <property type="entry name" value="ANTHRANILATE PHOSPHORIBOSYLTRANSFERASE"/>
    <property type="match status" value="1"/>
</dbReference>
<feature type="binding site" evidence="3">
    <location>
        <position position="167"/>
    </location>
    <ligand>
        <name>anthranilate</name>
        <dbReference type="ChEBI" id="CHEBI:16567"/>
        <label>2</label>
    </ligand>
</feature>
<feature type="binding site" evidence="3">
    <location>
        <position position="93"/>
    </location>
    <ligand>
        <name>Mg(2+)</name>
        <dbReference type="ChEBI" id="CHEBI:18420"/>
        <label>1</label>
    </ligand>
</feature>
<evidence type="ECO:0000256" key="1">
    <source>
        <dbReference type="ARBA" id="ARBA00022676"/>
    </source>
</evidence>
<dbReference type="InterPro" id="IPR000312">
    <property type="entry name" value="Glycosyl_Trfase_fam3"/>
</dbReference>
<comment type="cofactor">
    <cofactor evidence="3">
        <name>Mg(2+)</name>
        <dbReference type="ChEBI" id="CHEBI:18420"/>
    </cofactor>
    <text evidence="3">Binds 2 magnesium ions per monomer.</text>
</comment>
<feature type="binding site" evidence="3">
    <location>
        <position position="81"/>
    </location>
    <ligand>
        <name>anthranilate</name>
        <dbReference type="ChEBI" id="CHEBI:16567"/>
        <label>1</label>
    </ligand>
</feature>
<feature type="binding site" evidence="3">
    <location>
        <position position="121"/>
    </location>
    <ligand>
        <name>5-phospho-alpha-D-ribose 1-diphosphate</name>
        <dbReference type="ChEBI" id="CHEBI:58017"/>
    </ligand>
</feature>
<feature type="binding site" evidence="3">
    <location>
        <position position="89"/>
    </location>
    <ligand>
        <name>5-phospho-alpha-D-ribose 1-diphosphate</name>
        <dbReference type="ChEBI" id="CHEBI:58017"/>
    </ligand>
</feature>
<comment type="pathway">
    <text evidence="3">Amino-acid biosynthesis; L-tryptophan biosynthesis; L-tryptophan from chorismate: step 2/5.</text>
</comment>
<dbReference type="SUPFAM" id="SSF47648">
    <property type="entry name" value="Nucleoside phosphorylase/phosphoribosyltransferase N-terminal domain"/>
    <property type="match status" value="1"/>
</dbReference>
<dbReference type="InterPro" id="IPR017459">
    <property type="entry name" value="Glycosyl_Trfase_fam3_N_dom"/>
</dbReference>
<feature type="binding site" evidence="3">
    <location>
        <position position="81"/>
    </location>
    <ligand>
        <name>5-phospho-alpha-D-ribose 1-diphosphate</name>
        <dbReference type="ChEBI" id="CHEBI:58017"/>
    </ligand>
</feature>
<dbReference type="PANTHER" id="PTHR43285">
    <property type="entry name" value="ANTHRANILATE PHOSPHORIBOSYLTRANSFERASE"/>
    <property type="match status" value="1"/>
</dbReference>
<dbReference type="HAMAP" id="MF_00211">
    <property type="entry name" value="TrpD"/>
    <property type="match status" value="1"/>
</dbReference>
<dbReference type="InterPro" id="IPR035902">
    <property type="entry name" value="Nuc_phospho_transferase"/>
</dbReference>
<evidence type="ECO:0000259" key="5">
    <source>
        <dbReference type="Pfam" id="PF02885"/>
    </source>
</evidence>
<dbReference type="Pfam" id="PF00591">
    <property type="entry name" value="Glycos_transf_3"/>
    <property type="match status" value="1"/>
</dbReference>
<sequence length="354" mass="38538">MEAPKILDKIISGEKLDFNQAASLMKAIMEEKLSPLHTAAILASLRLRGETPEEIAGFASAMREKAVPFLIPTQEVVDNCGTGGDGKSTFNVSTASALLGWACGVPVVKHGNRSISSKSGSADLLEALGIKINLVPQTMQKAFLETQFAFLFAPLYHPAMKAVQPIRRELGIRTVFNILGPLTNPAPVAYRVVGVYDRKLLPLVAEAMKRLKVKRACILWGEPGIDEASISGTTYFMLVEEGEVKGEFTLHPEEVGFECLPLEEIKGGNPSENARTFLRLLEERRVDTPLSKAIMLNTAFLLYIFGKATTLSAGIKIARKTLESGKALEKIRSLIAFHQSIEQNGQGGNHGRHS</sequence>
<dbReference type="Gene3D" id="3.40.1030.10">
    <property type="entry name" value="Nucleoside phosphorylase/phosphoribosyltransferase catalytic domain"/>
    <property type="match status" value="1"/>
</dbReference>
<keyword evidence="3" id="KW-0460">Magnesium</keyword>
<gene>
    <name evidence="3 6" type="primary">trpD</name>
    <name evidence="6" type="ORF">QBE54_11175</name>
</gene>
<dbReference type="SUPFAM" id="SSF52418">
    <property type="entry name" value="Nucleoside phosphorylase/phosphoribosyltransferase catalytic domain"/>
    <property type="match status" value="1"/>
</dbReference>
<feature type="binding site" evidence="3">
    <location>
        <position position="112"/>
    </location>
    <ligand>
        <name>anthranilate</name>
        <dbReference type="ChEBI" id="CHEBI:16567"/>
        <label>1</label>
    </ligand>
</feature>
<evidence type="ECO:0000259" key="4">
    <source>
        <dbReference type="Pfam" id="PF00591"/>
    </source>
</evidence>
<comment type="function">
    <text evidence="3">Catalyzes the transfer of the phosphoribosyl group of 5-phosphorylribose-1-pyrophosphate (PRPP) to anthranilate to yield N-(5'-phosphoribosyl)-anthranilate (PRA).</text>
</comment>
<evidence type="ECO:0000313" key="6">
    <source>
        <dbReference type="EMBL" id="WZL76117.1"/>
    </source>
</evidence>
<comment type="subunit">
    <text evidence="3">Homodimer.</text>
</comment>